<organism evidence="4 5">
    <name type="scientific">Methanococcus aeolicus (strain ATCC BAA-1280 / DSM 17508 / OCM 812 / Nankai-3)</name>
    <dbReference type="NCBI Taxonomy" id="419665"/>
    <lineage>
        <taxon>Archaea</taxon>
        <taxon>Methanobacteriati</taxon>
        <taxon>Methanobacteriota</taxon>
        <taxon>Methanomada group</taxon>
        <taxon>Methanococci</taxon>
        <taxon>Methanococcales</taxon>
        <taxon>Methanococcaceae</taxon>
        <taxon>Methanococcus</taxon>
    </lineage>
</organism>
<accession>A6UV27</accession>
<dbReference type="OrthoDB" id="27340at2157"/>
<dbReference type="eggNOG" id="arCOG01296">
    <property type="taxonomic scope" value="Archaea"/>
</dbReference>
<sequence>MVYDLIIIGAGPAGLTAGIYGMRAKLNMACIEKENEGGKIAEAGAVENYPGFENIKGYELAQNFSNHAKKFGLNIIHDNIQNIDTTARPFKIMGDNETYKANAIILATGTKDKKLGLNEDEFVGKGVSYCATCDAFFYVGKEVIVVGKGTPAVMSALNLKDIVKKVILITEEPEIKAAEPIMLERLNNSENIELITNAKPLKIIGENKVEGLLISLNGDEKEIKSEGIFITMGHIPNSEYLKDSGIELTKRGFVKVDKNCKTNIEGIFACGDIAGGILQVSKAVGEGAVALASASRYLDKLDSK</sequence>
<feature type="domain" description="FAD/NAD(P)-binding" evidence="3">
    <location>
        <begin position="3"/>
        <end position="287"/>
    </location>
</feature>
<dbReference type="GeneID" id="5326928"/>
<dbReference type="InterPro" id="IPR023753">
    <property type="entry name" value="FAD/NAD-binding_dom"/>
</dbReference>
<dbReference type="InterPro" id="IPR036188">
    <property type="entry name" value="FAD/NAD-bd_sf"/>
</dbReference>
<dbReference type="PRINTS" id="PR00469">
    <property type="entry name" value="PNDRDTASEII"/>
</dbReference>
<evidence type="ECO:0000256" key="2">
    <source>
        <dbReference type="ARBA" id="ARBA00023002"/>
    </source>
</evidence>
<dbReference type="InterPro" id="IPR050097">
    <property type="entry name" value="Ferredoxin-NADP_redctase_2"/>
</dbReference>
<dbReference type="HOGENOM" id="CLU_031864_5_3_2"/>
<evidence type="ECO:0000259" key="3">
    <source>
        <dbReference type="Pfam" id="PF07992"/>
    </source>
</evidence>
<dbReference type="Proteomes" id="UP000001106">
    <property type="component" value="Chromosome"/>
</dbReference>
<dbReference type="PRINTS" id="PR00368">
    <property type="entry name" value="FADPNR"/>
</dbReference>
<evidence type="ECO:0000313" key="4">
    <source>
        <dbReference type="EMBL" id="ABR56349.1"/>
    </source>
</evidence>
<dbReference type="STRING" id="419665.Maeo_0766"/>
<protein>
    <submittedName>
        <fullName evidence="4">Thioredoxin reductase</fullName>
    </submittedName>
</protein>
<dbReference type="EMBL" id="CP000743">
    <property type="protein sequence ID" value="ABR56349.1"/>
    <property type="molecule type" value="Genomic_DNA"/>
</dbReference>
<dbReference type="PANTHER" id="PTHR48105">
    <property type="entry name" value="THIOREDOXIN REDUCTASE 1-RELATED-RELATED"/>
    <property type="match status" value="1"/>
</dbReference>
<dbReference type="RefSeq" id="WP_011973481.1">
    <property type="nucleotide sequence ID" value="NC_009635.1"/>
</dbReference>
<dbReference type="SUPFAM" id="SSF51905">
    <property type="entry name" value="FAD/NAD(P)-binding domain"/>
    <property type="match status" value="2"/>
</dbReference>
<keyword evidence="2" id="KW-0560">Oxidoreductase</keyword>
<gene>
    <name evidence="4" type="ordered locus">Maeo_0766</name>
</gene>
<name>A6UV27_META3</name>
<dbReference type="GO" id="GO:0016491">
    <property type="term" value="F:oxidoreductase activity"/>
    <property type="evidence" value="ECO:0007669"/>
    <property type="project" value="UniProtKB-KW"/>
</dbReference>
<proteinExistence type="predicted"/>
<dbReference type="Gene3D" id="3.50.50.60">
    <property type="entry name" value="FAD/NAD(P)-binding domain"/>
    <property type="match status" value="2"/>
</dbReference>
<keyword evidence="1" id="KW-0285">Flavoprotein</keyword>
<evidence type="ECO:0000256" key="1">
    <source>
        <dbReference type="ARBA" id="ARBA00022630"/>
    </source>
</evidence>
<dbReference type="KEGG" id="mae:Maeo_0766"/>
<dbReference type="AlphaFoldDB" id="A6UV27"/>
<reference evidence="4" key="1">
    <citation type="submission" date="2007-06" db="EMBL/GenBank/DDBJ databases">
        <title>Complete sequence of Methanococcus aeolicus Nankai-3.</title>
        <authorList>
            <consortium name="US DOE Joint Genome Institute"/>
            <person name="Copeland A."/>
            <person name="Lucas S."/>
            <person name="Lapidus A."/>
            <person name="Barry K."/>
            <person name="Glavina del Rio T."/>
            <person name="Dalin E."/>
            <person name="Tice H."/>
            <person name="Pitluck S."/>
            <person name="Chain P."/>
            <person name="Malfatti S."/>
            <person name="Shin M."/>
            <person name="Vergez L."/>
            <person name="Schmutz J."/>
            <person name="Larimer F."/>
            <person name="Land M."/>
            <person name="Hauser L."/>
            <person name="Kyrpides N."/>
            <person name="Lykidis A."/>
            <person name="Sieprawska-Lupa M."/>
            <person name="Whitman W.B."/>
            <person name="Richardson P."/>
        </authorList>
    </citation>
    <scope>NUCLEOTIDE SEQUENCE [LARGE SCALE GENOMIC DNA]</scope>
    <source>
        <strain evidence="4">Nankai-3</strain>
    </source>
</reference>
<evidence type="ECO:0000313" key="5">
    <source>
        <dbReference type="Proteomes" id="UP000001106"/>
    </source>
</evidence>
<dbReference type="Pfam" id="PF07992">
    <property type="entry name" value="Pyr_redox_2"/>
    <property type="match status" value="1"/>
</dbReference>
<keyword evidence="5" id="KW-1185">Reference proteome</keyword>